<evidence type="ECO:0000259" key="3">
    <source>
        <dbReference type="SMART" id="SM00858"/>
    </source>
</evidence>
<dbReference type="CDD" id="cd11614">
    <property type="entry name" value="SAF_CpaB_FlgA_like"/>
    <property type="match status" value="1"/>
</dbReference>
<evidence type="ECO:0000256" key="1">
    <source>
        <dbReference type="SAM" id="MobiDB-lite"/>
    </source>
</evidence>
<protein>
    <recommendedName>
        <fullName evidence="3">SAF domain-containing protein</fullName>
    </recommendedName>
</protein>
<dbReference type="AlphaFoldDB" id="A0A7Y0LXL2"/>
<reference evidence="4 5" key="1">
    <citation type="submission" date="2020-04" db="EMBL/GenBank/DDBJ databases">
        <title>Sequencing and Assembly of C. fimi.</title>
        <authorList>
            <person name="Ramsey A.R."/>
        </authorList>
    </citation>
    <scope>NUCLEOTIDE SEQUENCE [LARGE SCALE GENOMIC DNA]</scope>
    <source>
        <strain evidence="4 5">SB</strain>
    </source>
</reference>
<gene>
    <name evidence="4" type="ORF">HIR71_03180</name>
</gene>
<dbReference type="Proteomes" id="UP000562124">
    <property type="component" value="Unassembled WGS sequence"/>
</dbReference>
<feature type="compositionally biased region" description="Polar residues" evidence="1">
    <location>
        <begin position="1"/>
        <end position="20"/>
    </location>
</feature>
<dbReference type="EMBL" id="JABCJJ010000003">
    <property type="protein sequence ID" value="NMR19228.1"/>
    <property type="molecule type" value="Genomic_DNA"/>
</dbReference>
<keyword evidence="2" id="KW-0472">Membrane</keyword>
<name>A0A7Y0LXL2_CELFI</name>
<evidence type="ECO:0000313" key="5">
    <source>
        <dbReference type="Proteomes" id="UP000562124"/>
    </source>
</evidence>
<proteinExistence type="predicted"/>
<keyword evidence="5" id="KW-1185">Reference proteome</keyword>
<dbReference type="InterPro" id="IPR013974">
    <property type="entry name" value="SAF"/>
</dbReference>
<keyword evidence="2" id="KW-1133">Transmembrane helix</keyword>
<feature type="domain" description="SAF" evidence="3">
    <location>
        <begin position="61"/>
        <end position="124"/>
    </location>
</feature>
<sequence>MSAFTRATTGSTPGTLNGQARSAGVVTRGRRRPAVMVGGVVLVIFGALVAAWFVAAAGDRASVLRLARDVPYGAMLTAQDVTPVEVAVDPAVGTVPAQEADRVVGMVAGTDLVAGSLLAPGQVTPVGPPGPGEVLVPLALDAARMPAGGLRPGDRLLVVDTPPADADPPESSPRTFDVGVVRVGTADLNGLVVVDVVVAEGEGPAVAARAATGRFALLLQPADSSTAGERS</sequence>
<evidence type="ECO:0000313" key="4">
    <source>
        <dbReference type="EMBL" id="NMR19228.1"/>
    </source>
</evidence>
<feature type="transmembrane region" description="Helical" evidence="2">
    <location>
        <begin position="34"/>
        <end position="55"/>
    </location>
</feature>
<evidence type="ECO:0000256" key="2">
    <source>
        <dbReference type="SAM" id="Phobius"/>
    </source>
</evidence>
<dbReference type="RefSeq" id="WP_169323365.1">
    <property type="nucleotide sequence ID" value="NZ_JABCJJ010000003.1"/>
</dbReference>
<organism evidence="4 5">
    <name type="scientific">Cellulomonas fimi</name>
    <dbReference type="NCBI Taxonomy" id="1708"/>
    <lineage>
        <taxon>Bacteria</taxon>
        <taxon>Bacillati</taxon>
        <taxon>Actinomycetota</taxon>
        <taxon>Actinomycetes</taxon>
        <taxon>Micrococcales</taxon>
        <taxon>Cellulomonadaceae</taxon>
        <taxon>Cellulomonas</taxon>
    </lineage>
</organism>
<comment type="caution">
    <text evidence="4">The sequence shown here is derived from an EMBL/GenBank/DDBJ whole genome shotgun (WGS) entry which is preliminary data.</text>
</comment>
<keyword evidence="2" id="KW-0812">Transmembrane</keyword>
<feature type="region of interest" description="Disordered" evidence="1">
    <location>
        <begin position="1"/>
        <end position="23"/>
    </location>
</feature>
<dbReference type="Pfam" id="PF08666">
    <property type="entry name" value="SAF"/>
    <property type="match status" value="1"/>
</dbReference>
<accession>A0A7Y0LXL2</accession>
<dbReference type="SMART" id="SM00858">
    <property type="entry name" value="SAF"/>
    <property type="match status" value="1"/>
</dbReference>